<gene>
    <name evidence="1" type="ORF">FAGAP_1040</name>
</gene>
<dbReference type="EMBL" id="LUFC02000058">
    <property type="protein sequence ID" value="KAF4502737.1"/>
    <property type="molecule type" value="Genomic_DNA"/>
</dbReference>
<name>A0A9P5BII3_9HYPO</name>
<dbReference type="Proteomes" id="UP000737391">
    <property type="component" value="Unassembled WGS sequence"/>
</dbReference>
<evidence type="ECO:0000313" key="2">
    <source>
        <dbReference type="Proteomes" id="UP000737391"/>
    </source>
</evidence>
<keyword evidence="2" id="KW-1185">Reference proteome</keyword>
<dbReference type="AlphaFoldDB" id="A0A9P5BII3"/>
<accession>A0A9P5BII3</accession>
<organism evidence="1 2">
    <name type="scientific">Fusarium agapanthi</name>
    <dbReference type="NCBI Taxonomy" id="1803897"/>
    <lineage>
        <taxon>Eukaryota</taxon>
        <taxon>Fungi</taxon>
        <taxon>Dikarya</taxon>
        <taxon>Ascomycota</taxon>
        <taxon>Pezizomycotina</taxon>
        <taxon>Sordariomycetes</taxon>
        <taxon>Hypocreomycetidae</taxon>
        <taxon>Hypocreales</taxon>
        <taxon>Nectriaceae</taxon>
        <taxon>Fusarium</taxon>
        <taxon>Fusarium fujikuroi species complex</taxon>
    </lineage>
</organism>
<sequence length="173" mass="20529">MDLPSEPQTEVEPSMLRRYLHHVVWVRYAWSHGADEAVEQAFRTFVYPTFIERLDYYKQDDSIYEDVQRNLERMMQMVVEAFRPHNPFQFDQLELALIFVAWLIKSKEIISRDLPNLSGQNVNKAWAEMTAWFIIICSKGGRHVEPIKVSAREVEFNKQIRKMKDHLGIFGRP</sequence>
<proteinExistence type="predicted"/>
<evidence type="ECO:0000313" key="1">
    <source>
        <dbReference type="EMBL" id="KAF4502737.1"/>
    </source>
</evidence>
<comment type="caution">
    <text evidence="1">The sequence shown here is derived from an EMBL/GenBank/DDBJ whole genome shotgun (WGS) entry which is preliminary data.</text>
</comment>
<dbReference type="OrthoDB" id="5005616at2759"/>
<protein>
    <submittedName>
        <fullName evidence="1">Uncharacterized protein</fullName>
    </submittedName>
</protein>
<reference evidence="1" key="1">
    <citation type="submission" date="2020-01" db="EMBL/GenBank/DDBJ databases">
        <title>Identification and distribution of gene clusters putatively required for synthesis of sphingolipid metabolism inhibitors in phylogenetically diverse species of the filamentous fungus Fusarium.</title>
        <authorList>
            <person name="Kim H.-S."/>
            <person name="Busman M."/>
            <person name="Brown D.W."/>
            <person name="Divon H."/>
            <person name="Uhlig S."/>
            <person name="Proctor R.H."/>
        </authorList>
    </citation>
    <scope>NUCLEOTIDE SEQUENCE</scope>
    <source>
        <strain evidence="1">NRRL 31653</strain>
    </source>
</reference>